<dbReference type="InterPro" id="IPR025161">
    <property type="entry name" value="IS402-like_dom"/>
</dbReference>
<feature type="domain" description="Insertion element IS402-like" evidence="2">
    <location>
        <begin position="61"/>
        <end position="132"/>
    </location>
</feature>
<dbReference type="PANTHER" id="PTHR46637">
    <property type="entry name" value="TIS1421-TRANSPOSASE PROTEIN A"/>
    <property type="match status" value="1"/>
</dbReference>
<feature type="region of interest" description="Disordered" evidence="1">
    <location>
        <begin position="1"/>
        <end position="23"/>
    </location>
</feature>
<reference evidence="3" key="1">
    <citation type="submission" date="2022-06" db="EMBL/GenBank/DDBJ databases">
        <title>Complete genome sequence of Streptomyces nigrescens HEK616.</title>
        <authorList>
            <person name="Asamizu S."/>
            <person name="Onaka H."/>
        </authorList>
    </citation>
    <scope>NUCLEOTIDE SEQUENCE</scope>
    <source>
        <strain evidence="3">HEK616</strain>
        <plasmid evidence="3">SNP1</plasmid>
    </source>
</reference>
<accession>A0ABN6RB36</accession>
<proteinExistence type="predicted"/>
<dbReference type="Pfam" id="PF13340">
    <property type="entry name" value="DUF4096"/>
    <property type="match status" value="1"/>
</dbReference>
<feature type="region of interest" description="Disordered" evidence="1">
    <location>
        <begin position="157"/>
        <end position="182"/>
    </location>
</feature>
<name>A0ABN6RB36_STRNI</name>
<evidence type="ECO:0000313" key="4">
    <source>
        <dbReference type="Proteomes" id="UP001059597"/>
    </source>
</evidence>
<evidence type="ECO:0000256" key="1">
    <source>
        <dbReference type="SAM" id="MobiDB-lite"/>
    </source>
</evidence>
<dbReference type="NCBIfam" id="NF033580">
    <property type="entry name" value="transpos_IS5_3"/>
    <property type="match status" value="1"/>
</dbReference>
<evidence type="ECO:0000259" key="2">
    <source>
        <dbReference type="Pfam" id="PF13340"/>
    </source>
</evidence>
<dbReference type="EMBL" id="AP026074">
    <property type="protein sequence ID" value="BDM74835.1"/>
    <property type="molecule type" value="Genomic_DNA"/>
</dbReference>
<protein>
    <recommendedName>
        <fullName evidence="2">Insertion element IS402-like domain-containing protein</fullName>
    </recommendedName>
</protein>
<keyword evidence="4" id="KW-1185">Reference proteome</keyword>
<evidence type="ECO:0000313" key="3">
    <source>
        <dbReference type="EMBL" id="BDM74835.1"/>
    </source>
</evidence>
<keyword evidence="3" id="KW-0614">Plasmid</keyword>
<dbReference type="InterPro" id="IPR052909">
    <property type="entry name" value="Transposase_6_like"/>
</dbReference>
<gene>
    <name evidence="3" type="ORF">HEK616_83220</name>
</gene>
<geneLocation type="plasmid" evidence="3 4">
    <name>SNP1</name>
</geneLocation>
<organism evidence="3 4">
    <name type="scientific">Streptomyces nigrescens</name>
    <dbReference type="NCBI Taxonomy" id="1920"/>
    <lineage>
        <taxon>Bacteria</taxon>
        <taxon>Bacillati</taxon>
        <taxon>Actinomycetota</taxon>
        <taxon>Actinomycetes</taxon>
        <taxon>Kitasatosporales</taxon>
        <taxon>Streptomycetaceae</taxon>
        <taxon>Streptomyces</taxon>
    </lineage>
</organism>
<dbReference type="Proteomes" id="UP001059597">
    <property type="component" value="Plasmid SNP1"/>
</dbReference>
<feature type="compositionally biased region" description="Low complexity" evidence="1">
    <location>
        <begin position="10"/>
        <end position="23"/>
    </location>
</feature>
<sequence>MSDDLASLEATSRTGATSSSGRSSSFNIAWSGSMDSPIALTRPCLFDQVVRCSGHAQQGDLTDTEWAVLEPLLPVSNNRCDRWRDHRQVINGIIHRLGTGVQWRELPERFGPWKTVHKRHVLWSADGTWEMLLRHVQATADADSDLDWNVNVDSTSVRAHQHAAGAPKKPPPTPPSSSKGAPQRSVHVYAHIILRLLLEEAVRRVRPSAAPVAG</sequence>
<dbReference type="PANTHER" id="PTHR46637:SF1">
    <property type="entry name" value="BLL5188 PROTEIN"/>
    <property type="match status" value="1"/>
</dbReference>